<reference evidence="6" key="1">
    <citation type="journal article" date="2014" name="Int. J. Syst. Evol. Microbiol.">
        <title>Complete genome of a new Firmicutes species belonging to the dominant human colonic microbiota ('Ruminococcus bicirculans') reveals two chromosomes and a selective capacity to utilize plant glucans.</title>
        <authorList>
            <consortium name="NISC Comparative Sequencing Program"/>
            <person name="Wegmann U."/>
            <person name="Louis P."/>
            <person name="Goesmann A."/>
            <person name="Henrissat B."/>
            <person name="Duncan S.H."/>
            <person name="Flint H.J."/>
        </authorList>
    </citation>
    <scope>NUCLEOTIDE SEQUENCE</scope>
    <source>
        <strain evidence="6">NBRC 102424</strain>
    </source>
</reference>
<dbReference type="SUPFAM" id="SSF116734">
    <property type="entry name" value="DNA methylase specificity domain"/>
    <property type="match status" value="2"/>
</dbReference>
<dbReference type="EMBL" id="BSND01000005">
    <property type="protein sequence ID" value="GLP99999.1"/>
    <property type="molecule type" value="Genomic_DNA"/>
</dbReference>
<keyword evidence="6" id="KW-0255">Endonuclease</keyword>
<evidence type="ECO:0000256" key="1">
    <source>
        <dbReference type="ARBA" id="ARBA00010923"/>
    </source>
</evidence>
<keyword evidence="7" id="KW-1185">Reference proteome</keyword>
<dbReference type="GO" id="GO:0004519">
    <property type="term" value="F:endonuclease activity"/>
    <property type="evidence" value="ECO:0007669"/>
    <property type="project" value="UniProtKB-KW"/>
</dbReference>
<evidence type="ECO:0000256" key="4">
    <source>
        <dbReference type="SAM" id="Coils"/>
    </source>
</evidence>
<sequence>MSSQVAEVSSKYLAEAAKNAVPTGYKQTEVGVIPEDWDVVEFGSTLKEFRNGYAFSTSGYASTGTPIITMAQIGLSGLFQFDVSKVNKWDSQQHDSLKDFWVRDGDLLIAMTDVTPDKNLIGQMTVAKLDGIALLNQRVGLLRLKNEIAYSGYFNFLSSLPVWKTYCKAVASLGVQANISTSDIRKAKVPLPPIKEQTAIANALSDVDALISELEKLIAKKQAIKIATMQQLLTGRTRLPQFALREDGTPKGTKPSELGEIPEDWEVVALKDLLKDSPKYGINAPAVPLEGKLPVYIRITDISEDGYFKPTEKVGVKSPFSDLYQLADGDLVLARTGASVGKSYLYRPEDGVLVYAGFLIKVTPEQSKLDPKFLFQYLQTERYWSWVTVNSMRSGQPGINGNEYGSLMLTWPEKDEQTAIATILSDMDAEIQALEQRLGKTRQIKQGMMQELLTGKTRLIQGEAHD</sequence>
<dbReference type="InterPro" id="IPR044946">
    <property type="entry name" value="Restrct_endonuc_typeI_TRD_sf"/>
</dbReference>
<evidence type="ECO:0000256" key="2">
    <source>
        <dbReference type="ARBA" id="ARBA00022747"/>
    </source>
</evidence>
<dbReference type="RefSeq" id="WP_284723161.1">
    <property type="nucleotide sequence ID" value="NZ_BSND01000005.1"/>
</dbReference>
<feature type="domain" description="Type I restriction modification DNA specificity" evidence="5">
    <location>
        <begin position="34"/>
        <end position="221"/>
    </location>
</feature>
<evidence type="ECO:0000256" key="3">
    <source>
        <dbReference type="ARBA" id="ARBA00023125"/>
    </source>
</evidence>
<evidence type="ECO:0000313" key="7">
    <source>
        <dbReference type="Proteomes" id="UP001161423"/>
    </source>
</evidence>
<organism evidence="6 7">
    <name type="scientific">Methylophaga thalassica</name>
    <dbReference type="NCBI Taxonomy" id="40223"/>
    <lineage>
        <taxon>Bacteria</taxon>
        <taxon>Pseudomonadati</taxon>
        <taxon>Pseudomonadota</taxon>
        <taxon>Gammaproteobacteria</taxon>
        <taxon>Thiotrichales</taxon>
        <taxon>Piscirickettsiaceae</taxon>
        <taxon>Methylophaga</taxon>
    </lineage>
</organism>
<keyword evidence="3" id="KW-0238">DNA-binding</keyword>
<evidence type="ECO:0000259" key="5">
    <source>
        <dbReference type="Pfam" id="PF01420"/>
    </source>
</evidence>
<dbReference type="Pfam" id="PF01420">
    <property type="entry name" value="Methylase_S"/>
    <property type="match status" value="2"/>
</dbReference>
<gene>
    <name evidence="6" type="ORF">GCM10007891_18530</name>
</gene>
<dbReference type="CDD" id="cd17278">
    <property type="entry name" value="RMtype1_S_LdeBORF1052P-TRD2-CR2"/>
    <property type="match status" value="1"/>
</dbReference>
<evidence type="ECO:0000313" key="6">
    <source>
        <dbReference type="EMBL" id="GLP99999.1"/>
    </source>
</evidence>
<reference evidence="6" key="2">
    <citation type="submission" date="2023-01" db="EMBL/GenBank/DDBJ databases">
        <title>Draft genome sequence of Methylophaga thalassica strain NBRC 102424.</title>
        <authorList>
            <person name="Sun Q."/>
            <person name="Mori K."/>
        </authorList>
    </citation>
    <scope>NUCLEOTIDE SEQUENCE</scope>
    <source>
        <strain evidence="6">NBRC 102424</strain>
    </source>
</reference>
<keyword evidence="6" id="KW-0378">Hydrolase</keyword>
<dbReference type="PANTHER" id="PTHR30408">
    <property type="entry name" value="TYPE-1 RESTRICTION ENZYME ECOKI SPECIFICITY PROTEIN"/>
    <property type="match status" value="1"/>
</dbReference>
<proteinExistence type="inferred from homology"/>
<dbReference type="PANTHER" id="PTHR30408:SF12">
    <property type="entry name" value="TYPE I RESTRICTION ENZYME MJAVIII SPECIFICITY SUBUNIT"/>
    <property type="match status" value="1"/>
</dbReference>
<dbReference type="Proteomes" id="UP001161423">
    <property type="component" value="Unassembled WGS sequence"/>
</dbReference>
<dbReference type="InterPro" id="IPR052021">
    <property type="entry name" value="Type-I_RS_S_subunit"/>
</dbReference>
<comment type="caution">
    <text evidence="6">The sequence shown here is derived from an EMBL/GenBank/DDBJ whole genome shotgun (WGS) entry which is preliminary data.</text>
</comment>
<keyword evidence="2" id="KW-0680">Restriction system</keyword>
<name>A0ABQ5TVI7_9GAMM</name>
<keyword evidence="4" id="KW-0175">Coiled coil</keyword>
<accession>A0ABQ5TVI7</accession>
<protein>
    <submittedName>
        <fullName evidence="6">Restriction endonuclease subunit S</fullName>
    </submittedName>
</protein>
<feature type="coiled-coil region" evidence="4">
    <location>
        <begin position="424"/>
        <end position="451"/>
    </location>
</feature>
<keyword evidence="6" id="KW-0540">Nuclease</keyword>
<comment type="similarity">
    <text evidence="1">Belongs to the type-I restriction system S methylase family.</text>
</comment>
<feature type="coiled-coil region" evidence="4">
    <location>
        <begin position="200"/>
        <end position="227"/>
    </location>
</feature>
<feature type="domain" description="Type I restriction modification DNA specificity" evidence="5">
    <location>
        <begin position="262"/>
        <end position="436"/>
    </location>
</feature>
<dbReference type="Gene3D" id="1.10.287.1120">
    <property type="entry name" value="Bipartite methylase S protein"/>
    <property type="match status" value="2"/>
</dbReference>
<dbReference type="InterPro" id="IPR000055">
    <property type="entry name" value="Restrct_endonuc_typeI_TRD"/>
</dbReference>
<dbReference type="CDD" id="cd17521">
    <property type="entry name" value="RMtype1_S_Sau13435ORF2165P_TRD2-CR2_like"/>
    <property type="match status" value="1"/>
</dbReference>
<dbReference type="Gene3D" id="3.90.220.20">
    <property type="entry name" value="DNA methylase specificity domains"/>
    <property type="match status" value="2"/>
</dbReference>